<protein>
    <submittedName>
        <fullName evidence="1">Uncharacterized protein</fullName>
    </submittedName>
</protein>
<name>A0A822N0N6_9VIBR</name>
<gene>
    <name evidence="1" type="ORF">VCR5J5_250090</name>
</gene>
<dbReference type="EMBL" id="CCJV01000084">
    <property type="protein sequence ID" value="CDT35490.1"/>
    <property type="molecule type" value="Genomic_DNA"/>
</dbReference>
<reference evidence="2" key="1">
    <citation type="submission" date="2014-06" db="EMBL/GenBank/DDBJ databases">
        <authorList>
            <person name="Le Roux Frederique"/>
        </authorList>
    </citation>
    <scope>NUCLEOTIDE SEQUENCE [LARGE SCALE GENOMIC DNA]</scope>
    <source>
        <strain evidence="2">J5-5</strain>
    </source>
</reference>
<accession>A0A822N0N6</accession>
<organism evidence="1 2">
    <name type="scientific">Vibrio crassostreae</name>
    <dbReference type="NCBI Taxonomy" id="246167"/>
    <lineage>
        <taxon>Bacteria</taxon>
        <taxon>Pseudomonadati</taxon>
        <taxon>Pseudomonadota</taxon>
        <taxon>Gammaproteobacteria</taxon>
        <taxon>Vibrionales</taxon>
        <taxon>Vibrionaceae</taxon>
        <taxon>Vibrio</taxon>
    </lineage>
</organism>
<evidence type="ECO:0000313" key="1">
    <source>
        <dbReference type="EMBL" id="CDT35490.1"/>
    </source>
</evidence>
<proteinExistence type="predicted"/>
<comment type="caution">
    <text evidence="1">The sequence shown here is derived from an EMBL/GenBank/DDBJ whole genome shotgun (WGS) entry which is preliminary data.</text>
</comment>
<sequence length="45" mass="5677">MLNMEVKERETDEKLAERKQRNKYRSIDQHFDTLNRKLSFMDYLR</sequence>
<dbReference type="AlphaFoldDB" id="A0A822N0N6"/>
<evidence type="ECO:0000313" key="2">
    <source>
        <dbReference type="Proteomes" id="UP000049495"/>
    </source>
</evidence>
<dbReference type="Proteomes" id="UP000049495">
    <property type="component" value="Unassembled WGS sequence"/>
</dbReference>